<reference evidence="1" key="1">
    <citation type="submission" date="2018-10" db="EMBL/GenBank/DDBJ databases">
        <title>Hidden diversity of soil giant viruses.</title>
        <authorList>
            <person name="Schulz F."/>
            <person name="Alteio L."/>
            <person name="Goudeau D."/>
            <person name="Ryan E.M."/>
            <person name="Malmstrom R.R."/>
            <person name="Blanchard J."/>
            <person name="Woyke T."/>
        </authorList>
    </citation>
    <scope>NUCLEOTIDE SEQUENCE</scope>
    <source>
        <strain evidence="1">BAV1</strain>
    </source>
</reference>
<dbReference type="EMBL" id="MK072009">
    <property type="protein sequence ID" value="AYV77110.1"/>
    <property type="molecule type" value="Genomic_DNA"/>
</dbReference>
<evidence type="ECO:0000313" key="1">
    <source>
        <dbReference type="EMBL" id="AYV77110.1"/>
    </source>
</evidence>
<gene>
    <name evidence="1" type="ORF">Barrevirus12_19</name>
</gene>
<accession>A0A3G4ZQD2</accession>
<sequence length="63" mass="7174">MKGSVYKHTIVFIHGNKKDKSDFSITDNNKEIGIETELSKTCNTVLIQIEIDDYMKPIKEGSK</sequence>
<name>A0A3G4ZQD2_9VIRU</name>
<protein>
    <submittedName>
        <fullName evidence="1">Uncharacterized protein</fullName>
    </submittedName>
</protein>
<proteinExistence type="predicted"/>
<organism evidence="1">
    <name type="scientific">Barrevirus sp</name>
    <dbReference type="NCBI Taxonomy" id="2487763"/>
    <lineage>
        <taxon>Viruses</taxon>
        <taxon>Varidnaviria</taxon>
        <taxon>Bamfordvirae</taxon>
        <taxon>Nucleocytoviricota</taxon>
        <taxon>Megaviricetes</taxon>
        <taxon>Imitervirales</taxon>
        <taxon>Mimiviridae</taxon>
        <taxon>Klosneuvirinae</taxon>
    </lineage>
</organism>